<proteinExistence type="predicted"/>
<evidence type="ECO:0000313" key="4">
    <source>
        <dbReference type="Proteomes" id="UP000820818"/>
    </source>
</evidence>
<sequence>MASNNKGKALNKSVINPITVCESSSCKLPGLVAFTLRKRPYGVVSFSIYKCIFTLMRSLNSYVLQSNFGLNPDLFRIEIEVCLGLNYQSYADFITSGYFPGSPVSTTFLFSFDLLRLWRYLKYLTLGTSEYKFLETIMAISADLGRRGTMNKKLFIKASKLYEYYNSLLDEKKGKAWFGDKLIVSSENAKKVKDEINLFLAAREVSTKYKKLEATGIVMASCGHDVVHTAVEMLLINDVICQYWDFARNIGFLLPKNKYLTENMSPFLSYLHGQAHGCSIFWPLEGRRMYVVRGRNRTRFFDLWTIPKFNQMHERRKTAWTKKKDQFYFSEKVVLFGRVLFRWVLFRWVLFRRAVAGLKFYTARFQMLLDANQLTEEDLPSIQEELIKEAFEYKSGSRRKTTTDISTLQDELEWLHYEWINVKNSVSAIAEGWKWRTKLRRKQGTLYLITKTRPKTAKFVNQDLEETPLELITIEHFEEGIFPWKPASLRPYKEKFKLVDCWQKRNRNKEQIELSFLEMKDVVAEEVPQFLDDEEDDDEIQEDDDEMEEEEDEMEEEEDEMQEDEAEGSLCVLFY</sequence>
<evidence type="ECO:0000313" key="3">
    <source>
        <dbReference type="EMBL" id="KAI9557163.1"/>
    </source>
</evidence>
<feature type="region of interest" description="Disordered" evidence="1">
    <location>
        <begin position="527"/>
        <end position="575"/>
    </location>
</feature>
<dbReference type="EMBL" id="WJBH02000006">
    <property type="protein sequence ID" value="KAI9557163.1"/>
    <property type="molecule type" value="Genomic_DNA"/>
</dbReference>
<organism evidence="3 4">
    <name type="scientific">Daphnia sinensis</name>
    <dbReference type="NCBI Taxonomy" id="1820382"/>
    <lineage>
        <taxon>Eukaryota</taxon>
        <taxon>Metazoa</taxon>
        <taxon>Ecdysozoa</taxon>
        <taxon>Arthropoda</taxon>
        <taxon>Crustacea</taxon>
        <taxon>Branchiopoda</taxon>
        <taxon>Diplostraca</taxon>
        <taxon>Cladocera</taxon>
        <taxon>Anomopoda</taxon>
        <taxon>Daphniidae</taxon>
        <taxon>Daphnia</taxon>
        <taxon>Daphnia similis group</taxon>
    </lineage>
</organism>
<dbReference type="AlphaFoldDB" id="A0AAD5LGE9"/>
<protein>
    <recommendedName>
        <fullName evidence="2">CxC3 like cysteine cluster domain-containing protein</fullName>
    </recommendedName>
</protein>
<dbReference type="InterPro" id="IPR040564">
    <property type="entry name" value="CxC3-like"/>
</dbReference>
<feature type="compositionally biased region" description="Acidic residues" evidence="1">
    <location>
        <begin position="531"/>
        <end position="567"/>
    </location>
</feature>
<feature type="domain" description="CxC3 like cysteine cluster" evidence="2">
    <location>
        <begin position="66"/>
        <end position="142"/>
    </location>
</feature>
<reference evidence="3 4" key="1">
    <citation type="submission" date="2022-05" db="EMBL/GenBank/DDBJ databases">
        <title>A multi-omics perspective on studying reproductive biology in Daphnia sinensis.</title>
        <authorList>
            <person name="Jia J."/>
        </authorList>
    </citation>
    <scope>NUCLEOTIDE SEQUENCE [LARGE SCALE GENOMIC DNA]</scope>
    <source>
        <strain evidence="3 4">WSL</strain>
    </source>
</reference>
<dbReference type="Pfam" id="PF18804">
    <property type="entry name" value="CxC3"/>
    <property type="match status" value="1"/>
</dbReference>
<comment type="caution">
    <text evidence="3">The sequence shown here is derived from an EMBL/GenBank/DDBJ whole genome shotgun (WGS) entry which is preliminary data.</text>
</comment>
<evidence type="ECO:0000256" key="1">
    <source>
        <dbReference type="SAM" id="MobiDB-lite"/>
    </source>
</evidence>
<name>A0AAD5LGE9_9CRUS</name>
<dbReference type="PANTHER" id="PTHR33104:SF2">
    <property type="entry name" value="CXC3 LIKE CYSTEINE CLUSTER DOMAIN-CONTAINING PROTEIN"/>
    <property type="match status" value="1"/>
</dbReference>
<dbReference type="PANTHER" id="PTHR33104">
    <property type="entry name" value="SI:DKEY-29D5.2"/>
    <property type="match status" value="1"/>
</dbReference>
<evidence type="ECO:0000259" key="2">
    <source>
        <dbReference type="Pfam" id="PF18804"/>
    </source>
</evidence>
<accession>A0AAD5LGE9</accession>
<keyword evidence="4" id="KW-1185">Reference proteome</keyword>
<gene>
    <name evidence="3" type="ORF">GHT06_016970</name>
</gene>
<dbReference type="Proteomes" id="UP000820818">
    <property type="component" value="Linkage Group LG6"/>
</dbReference>